<evidence type="ECO:0000313" key="1">
    <source>
        <dbReference type="EMBL" id="MDV2477096.1"/>
    </source>
</evidence>
<dbReference type="InterPro" id="IPR021678">
    <property type="entry name" value="DUF3263"/>
</dbReference>
<keyword evidence="2" id="KW-1185">Reference proteome</keyword>
<reference evidence="1 2" key="1">
    <citation type="submission" date="2019-10" db="EMBL/GenBank/DDBJ databases">
        <title>Draft Genome Assembly of Rhodococcus zopfii DSM44189.</title>
        <authorList>
            <person name="Sutton J.M."/>
            <person name="Akob D.M."/>
            <person name="Bushman T.J."/>
        </authorList>
    </citation>
    <scope>NUCLEOTIDE SEQUENCE [LARGE SCALE GENOMIC DNA]</scope>
    <source>
        <strain evidence="1 2">DSM 44189</strain>
    </source>
</reference>
<proteinExistence type="predicted"/>
<dbReference type="Pfam" id="PF11662">
    <property type="entry name" value="DUF3263"/>
    <property type="match status" value="1"/>
</dbReference>
<sequence length="91" mass="10657">MISRISFAEGNDVNEYRTEILEFAVRWAPYNGGDDEILPTFGLSIPEYYRRLVALLETPEAGSIDRRTREHLRIRCGRRLRADNERSRLCL</sequence>
<comment type="caution">
    <text evidence="1">The sequence shown here is derived from an EMBL/GenBank/DDBJ whole genome shotgun (WGS) entry which is preliminary data.</text>
</comment>
<evidence type="ECO:0000313" key="2">
    <source>
        <dbReference type="Proteomes" id="UP001275440"/>
    </source>
</evidence>
<gene>
    <name evidence="1" type="ORF">F8M49_20390</name>
</gene>
<name>A0ABU3WSY5_9NOCA</name>
<accession>A0ABU3WSY5</accession>
<dbReference type="Proteomes" id="UP001275440">
    <property type="component" value="Unassembled WGS sequence"/>
</dbReference>
<protein>
    <submittedName>
        <fullName evidence="1">DUF3263 domain-containing protein</fullName>
    </submittedName>
</protein>
<dbReference type="EMBL" id="WBMO01000001">
    <property type="protein sequence ID" value="MDV2477096.1"/>
    <property type="molecule type" value="Genomic_DNA"/>
</dbReference>
<organism evidence="1 2">
    <name type="scientific">Rhodococcus zopfii</name>
    <dbReference type="NCBI Taxonomy" id="43772"/>
    <lineage>
        <taxon>Bacteria</taxon>
        <taxon>Bacillati</taxon>
        <taxon>Actinomycetota</taxon>
        <taxon>Actinomycetes</taxon>
        <taxon>Mycobacteriales</taxon>
        <taxon>Nocardiaceae</taxon>
        <taxon>Rhodococcus</taxon>
    </lineage>
</organism>